<dbReference type="EMBL" id="JABBWG010000541">
    <property type="protein sequence ID" value="KAG1791945.1"/>
    <property type="molecule type" value="Genomic_DNA"/>
</dbReference>
<reference evidence="1" key="1">
    <citation type="journal article" date="2020" name="New Phytol.">
        <title>Comparative genomics reveals dynamic genome evolution in host specialist ectomycorrhizal fungi.</title>
        <authorList>
            <person name="Lofgren L.A."/>
            <person name="Nguyen N.H."/>
            <person name="Vilgalys R."/>
            <person name="Ruytinx J."/>
            <person name="Liao H.L."/>
            <person name="Branco S."/>
            <person name="Kuo A."/>
            <person name="LaButti K."/>
            <person name="Lipzen A."/>
            <person name="Andreopoulos W."/>
            <person name="Pangilinan J."/>
            <person name="Riley R."/>
            <person name="Hundley H."/>
            <person name="Na H."/>
            <person name="Barry K."/>
            <person name="Grigoriev I.V."/>
            <person name="Stajich J.E."/>
            <person name="Kennedy P.G."/>
        </authorList>
    </citation>
    <scope>NUCLEOTIDE SEQUENCE</scope>
    <source>
        <strain evidence="1">MN1</strain>
    </source>
</reference>
<proteinExistence type="predicted"/>
<feature type="non-terminal residue" evidence="1">
    <location>
        <position position="1"/>
    </location>
</feature>
<dbReference type="OrthoDB" id="28413at2759"/>
<name>A0A9P7ALG4_9AGAM</name>
<gene>
    <name evidence="2" type="ORF">BJ212DRAFT_1312370</name>
    <name evidence="1" type="ORF">BJ212DRAFT_1418145</name>
</gene>
<dbReference type="EMBL" id="JABBWG010000001">
    <property type="protein sequence ID" value="KAG1827449.1"/>
    <property type="molecule type" value="Genomic_DNA"/>
</dbReference>
<keyword evidence="3" id="KW-1185">Reference proteome</keyword>
<accession>A0A9P7ALG4</accession>
<dbReference type="RefSeq" id="XP_041200296.1">
    <property type="nucleotide sequence ID" value="XM_041334052.1"/>
</dbReference>
<sequence>VTLHPRFSTSRPNDIMRVTYRKKSTLIEPEVEPLHEPPFEYIWNYSKVQDKRV</sequence>
<dbReference type="GeneID" id="64628069"/>
<evidence type="ECO:0000313" key="2">
    <source>
        <dbReference type="EMBL" id="KAG1827449.1"/>
    </source>
</evidence>
<evidence type="ECO:0000313" key="1">
    <source>
        <dbReference type="EMBL" id="KAG1791945.1"/>
    </source>
</evidence>
<organism evidence="1 3">
    <name type="scientific">Suillus subaureus</name>
    <dbReference type="NCBI Taxonomy" id="48587"/>
    <lineage>
        <taxon>Eukaryota</taxon>
        <taxon>Fungi</taxon>
        <taxon>Dikarya</taxon>
        <taxon>Basidiomycota</taxon>
        <taxon>Agaricomycotina</taxon>
        <taxon>Agaricomycetes</taxon>
        <taxon>Agaricomycetidae</taxon>
        <taxon>Boletales</taxon>
        <taxon>Suillineae</taxon>
        <taxon>Suillaceae</taxon>
        <taxon>Suillus</taxon>
    </lineage>
</organism>
<comment type="caution">
    <text evidence="1">The sequence shown here is derived from an EMBL/GenBank/DDBJ whole genome shotgun (WGS) entry which is preliminary data.</text>
</comment>
<evidence type="ECO:0000313" key="3">
    <source>
        <dbReference type="Proteomes" id="UP000807769"/>
    </source>
</evidence>
<protein>
    <submittedName>
        <fullName evidence="1">Uncharacterized protein</fullName>
    </submittedName>
</protein>
<dbReference type="AlphaFoldDB" id="A0A9P7ALG4"/>
<dbReference type="Proteomes" id="UP000807769">
    <property type="component" value="Unassembled WGS sequence"/>
</dbReference>